<dbReference type="AlphaFoldDB" id="A0A6A4GKD1"/>
<protein>
    <submittedName>
        <fullName evidence="1">Uncharacterized protein</fullName>
    </submittedName>
</protein>
<proteinExistence type="predicted"/>
<gene>
    <name evidence="1" type="ORF">BT96DRAFT_1088348</name>
</gene>
<dbReference type="OrthoDB" id="3268424at2759"/>
<reference evidence="1" key="1">
    <citation type="journal article" date="2019" name="Environ. Microbiol.">
        <title>Fungal ecological strategies reflected in gene transcription - a case study of two litter decomposers.</title>
        <authorList>
            <person name="Barbi F."/>
            <person name="Kohler A."/>
            <person name="Barry K."/>
            <person name="Baskaran P."/>
            <person name="Daum C."/>
            <person name="Fauchery L."/>
            <person name="Ihrmark K."/>
            <person name="Kuo A."/>
            <person name="LaButti K."/>
            <person name="Lipzen A."/>
            <person name="Morin E."/>
            <person name="Grigoriev I.V."/>
            <person name="Henrissat B."/>
            <person name="Lindahl B."/>
            <person name="Martin F."/>
        </authorList>
    </citation>
    <scope>NUCLEOTIDE SEQUENCE</scope>
    <source>
        <strain evidence="1">JB14</strain>
    </source>
</reference>
<dbReference type="EMBL" id="ML769938">
    <property type="protein sequence ID" value="KAE9385860.1"/>
    <property type="molecule type" value="Genomic_DNA"/>
</dbReference>
<evidence type="ECO:0000313" key="2">
    <source>
        <dbReference type="Proteomes" id="UP000799118"/>
    </source>
</evidence>
<evidence type="ECO:0000313" key="1">
    <source>
        <dbReference type="EMBL" id="KAE9385860.1"/>
    </source>
</evidence>
<organism evidence="1 2">
    <name type="scientific">Gymnopus androsaceus JB14</name>
    <dbReference type="NCBI Taxonomy" id="1447944"/>
    <lineage>
        <taxon>Eukaryota</taxon>
        <taxon>Fungi</taxon>
        <taxon>Dikarya</taxon>
        <taxon>Basidiomycota</taxon>
        <taxon>Agaricomycotina</taxon>
        <taxon>Agaricomycetes</taxon>
        <taxon>Agaricomycetidae</taxon>
        <taxon>Agaricales</taxon>
        <taxon>Marasmiineae</taxon>
        <taxon>Omphalotaceae</taxon>
        <taxon>Gymnopus</taxon>
    </lineage>
</organism>
<name>A0A6A4GKD1_9AGAR</name>
<keyword evidence="2" id="KW-1185">Reference proteome</keyword>
<sequence length="103" mass="11350">MFGPGSIALLRIFSLHQVSLCPLAIYSYTQGIWIASLVDVERNFSGGWHQVNFMQTNMSHDTFKSSMALGSWCDASFYDIEEAISIVASAMRGGSDTIGTLEY</sequence>
<accession>A0A6A4GKD1</accession>
<dbReference type="Proteomes" id="UP000799118">
    <property type="component" value="Unassembled WGS sequence"/>
</dbReference>